<feature type="non-terminal residue" evidence="2">
    <location>
        <position position="92"/>
    </location>
</feature>
<evidence type="ECO:0000313" key="3">
    <source>
        <dbReference type="Proteomes" id="UP000681720"/>
    </source>
</evidence>
<evidence type="ECO:0008006" key="4">
    <source>
        <dbReference type="Google" id="ProtNLM"/>
    </source>
</evidence>
<accession>A0A8S3JFY3</accession>
<dbReference type="EMBL" id="CAJOBH010256257">
    <property type="protein sequence ID" value="CAF5148432.1"/>
    <property type="molecule type" value="Genomic_DNA"/>
</dbReference>
<dbReference type="Proteomes" id="UP000681967">
    <property type="component" value="Unassembled WGS sequence"/>
</dbReference>
<reference evidence="2" key="1">
    <citation type="submission" date="2021-02" db="EMBL/GenBank/DDBJ databases">
        <authorList>
            <person name="Nowell W R."/>
        </authorList>
    </citation>
    <scope>NUCLEOTIDE SEQUENCE</scope>
</reference>
<sequence length="92" mass="10520">MMSIGKRKYFSITDAVSSSSSKKKRFLQLTPFNVKQSVIPANLCYLSQIPIEMRDLILLKLSAHELHQLASTSNEYFSIVLNFLRSSMGTRY</sequence>
<evidence type="ECO:0000313" key="2">
    <source>
        <dbReference type="EMBL" id="CAF5217529.1"/>
    </source>
</evidence>
<gene>
    <name evidence="1" type="ORF">BYL167_LOCUS71742</name>
    <name evidence="2" type="ORF">GIL414_LOCUS82471</name>
</gene>
<evidence type="ECO:0000313" key="1">
    <source>
        <dbReference type="EMBL" id="CAF5148432.1"/>
    </source>
</evidence>
<dbReference type="EMBL" id="CAJOBJ010360282">
    <property type="protein sequence ID" value="CAF5217529.1"/>
    <property type="molecule type" value="Genomic_DNA"/>
</dbReference>
<protein>
    <recommendedName>
        <fullName evidence="4">F-box domain-containing protein</fullName>
    </recommendedName>
</protein>
<dbReference type="Proteomes" id="UP000681720">
    <property type="component" value="Unassembled WGS sequence"/>
</dbReference>
<comment type="caution">
    <text evidence="2">The sequence shown here is derived from an EMBL/GenBank/DDBJ whole genome shotgun (WGS) entry which is preliminary data.</text>
</comment>
<dbReference type="AlphaFoldDB" id="A0A8S3JFY3"/>
<name>A0A8S3JFY3_9BILA</name>
<proteinExistence type="predicted"/>
<organism evidence="2 3">
    <name type="scientific">Rotaria magnacalcarata</name>
    <dbReference type="NCBI Taxonomy" id="392030"/>
    <lineage>
        <taxon>Eukaryota</taxon>
        <taxon>Metazoa</taxon>
        <taxon>Spiralia</taxon>
        <taxon>Gnathifera</taxon>
        <taxon>Rotifera</taxon>
        <taxon>Eurotatoria</taxon>
        <taxon>Bdelloidea</taxon>
        <taxon>Philodinida</taxon>
        <taxon>Philodinidae</taxon>
        <taxon>Rotaria</taxon>
    </lineage>
</organism>